<gene>
    <name evidence="2" type="ORF">AB0C36_15115</name>
</gene>
<name>A0ABV3DGF3_9ACTN</name>
<dbReference type="Proteomes" id="UP001551482">
    <property type="component" value="Unassembled WGS sequence"/>
</dbReference>
<dbReference type="SMART" id="SM00347">
    <property type="entry name" value="HTH_MARR"/>
    <property type="match status" value="1"/>
</dbReference>
<sequence length="157" mass="17301">MRGPEIDGRVLAQGWCALSLLHDRIDAHLEKALQSAHGLSVREYSALVVLSEQHDGDGGHLSMTRLADTVALSQSATTRLVTRLEERGLLVRYLCPTDRRGIYTNVTDAGRALFDRARETNDRALEEALAHAEKSPELRPLVEVVRAMQHAATAPRA</sequence>
<organism evidence="2 3">
    <name type="scientific">Streptodolium elevatio</name>
    <dbReference type="NCBI Taxonomy" id="3157996"/>
    <lineage>
        <taxon>Bacteria</taxon>
        <taxon>Bacillati</taxon>
        <taxon>Actinomycetota</taxon>
        <taxon>Actinomycetes</taxon>
        <taxon>Kitasatosporales</taxon>
        <taxon>Streptomycetaceae</taxon>
        <taxon>Streptodolium</taxon>
    </lineage>
</organism>
<protein>
    <submittedName>
        <fullName evidence="2">MarR family transcriptional regulator</fullName>
    </submittedName>
</protein>
<dbReference type="InterPro" id="IPR036388">
    <property type="entry name" value="WH-like_DNA-bd_sf"/>
</dbReference>
<dbReference type="PROSITE" id="PS50995">
    <property type="entry name" value="HTH_MARR_2"/>
    <property type="match status" value="1"/>
</dbReference>
<dbReference type="SUPFAM" id="SSF46785">
    <property type="entry name" value="Winged helix' DNA-binding domain"/>
    <property type="match status" value="1"/>
</dbReference>
<evidence type="ECO:0000259" key="1">
    <source>
        <dbReference type="PROSITE" id="PS50995"/>
    </source>
</evidence>
<dbReference type="PANTHER" id="PTHR33164:SF99">
    <property type="entry name" value="MARR FAMILY REGULATORY PROTEIN"/>
    <property type="match status" value="1"/>
</dbReference>
<reference evidence="2 3" key="1">
    <citation type="submission" date="2024-06" db="EMBL/GenBank/DDBJ databases">
        <title>The Natural Products Discovery Center: Release of the First 8490 Sequenced Strains for Exploring Actinobacteria Biosynthetic Diversity.</title>
        <authorList>
            <person name="Kalkreuter E."/>
            <person name="Kautsar S.A."/>
            <person name="Yang D."/>
            <person name="Bader C.D."/>
            <person name="Teijaro C.N."/>
            <person name="Fluegel L."/>
            <person name="Davis C.M."/>
            <person name="Simpson J.R."/>
            <person name="Lauterbach L."/>
            <person name="Steele A.D."/>
            <person name="Gui C."/>
            <person name="Meng S."/>
            <person name="Li G."/>
            <person name="Viehrig K."/>
            <person name="Ye F."/>
            <person name="Su P."/>
            <person name="Kiefer A.F."/>
            <person name="Nichols A."/>
            <person name="Cepeda A.J."/>
            <person name="Yan W."/>
            <person name="Fan B."/>
            <person name="Jiang Y."/>
            <person name="Adhikari A."/>
            <person name="Zheng C.-J."/>
            <person name="Schuster L."/>
            <person name="Cowan T.M."/>
            <person name="Smanski M.J."/>
            <person name="Chevrette M.G."/>
            <person name="De Carvalho L.P.S."/>
            <person name="Shen B."/>
        </authorList>
    </citation>
    <scope>NUCLEOTIDE SEQUENCE [LARGE SCALE GENOMIC DNA]</scope>
    <source>
        <strain evidence="2 3">NPDC048946</strain>
    </source>
</reference>
<keyword evidence="3" id="KW-1185">Reference proteome</keyword>
<dbReference type="PANTHER" id="PTHR33164">
    <property type="entry name" value="TRANSCRIPTIONAL REGULATOR, MARR FAMILY"/>
    <property type="match status" value="1"/>
</dbReference>
<dbReference type="Gene3D" id="1.10.10.10">
    <property type="entry name" value="Winged helix-like DNA-binding domain superfamily/Winged helix DNA-binding domain"/>
    <property type="match status" value="1"/>
</dbReference>
<dbReference type="Pfam" id="PF12802">
    <property type="entry name" value="MarR_2"/>
    <property type="match status" value="1"/>
</dbReference>
<dbReference type="RefSeq" id="WP_358353817.1">
    <property type="nucleotide sequence ID" value="NZ_JBEZFP010000032.1"/>
</dbReference>
<comment type="caution">
    <text evidence="2">The sequence shown here is derived from an EMBL/GenBank/DDBJ whole genome shotgun (WGS) entry which is preliminary data.</text>
</comment>
<dbReference type="EMBL" id="JBEZFP010000032">
    <property type="protein sequence ID" value="MEU8134834.1"/>
    <property type="molecule type" value="Genomic_DNA"/>
</dbReference>
<dbReference type="InterPro" id="IPR036390">
    <property type="entry name" value="WH_DNA-bd_sf"/>
</dbReference>
<feature type="domain" description="HTH marR-type" evidence="1">
    <location>
        <begin position="1"/>
        <end position="150"/>
    </location>
</feature>
<dbReference type="InterPro" id="IPR039422">
    <property type="entry name" value="MarR/SlyA-like"/>
</dbReference>
<dbReference type="InterPro" id="IPR000835">
    <property type="entry name" value="HTH_MarR-typ"/>
</dbReference>
<evidence type="ECO:0000313" key="2">
    <source>
        <dbReference type="EMBL" id="MEU8134834.1"/>
    </source>
</evidence>
<dbReference type="PRINTS" id="PR00598">
    <property type="entry name" value="HTHMARR"/>
</dbReference>
<proteinExistence type="predicted"/>
<accession>A0ABV3DGF3</accession>
<evidence type="ECO:0000313" key="3">
    <source>
        <dbReference type="Proteomes" id="UP001551482"/>
    </source>
</evidence>